<dbReference type="FunCoup" id="A0A1S3KCX8">
    <property type="interactions" value="1003"/>
</dbReference>
<dbReference type="Pfam" id="PF08242">
    <property type="entry name" value="Methyltransf_12"/>
    <property type="match status" value="1"/>
</dbReference>
<dbReference type="PANTHER" id="PTHR22809">
    <property type="entry name" value="METHYLTRANSFERASE-RELATED"/>
    <property type="match status" value="1"/>
</dbReference>
<feature type="compositionally biased region" description="Basic and acidic residues" evidence="5">
    <location>
        <begin position="125"/>
        <end position="134"/>
    </location>
</feature>
<dbReference type="GO" id="GO:0032259">
    <property type="term" value="P:methylation"/>
    <property type="evidence" value="ECO:0007669"/>
    <property type="project" value="UniProtKB-KW"/>
</dbReference>
<feature type="region of interest" description="Disordered" evidence="5">
    <location>
        <begin position="96"/>
        <end position="169"/>
    </location>
</feature>
<dbReference type="CDD" id="cd02440">
    <property type="entry name" value="AdoMet_MTases"/>
    <property type="match status" value="1"/>
</dbReference>
<dbReference type="AlphaFoldDB" id="A0A1S3KCX8"/>
<dbReference type="PANTHER" id="PTHR22809:SF11">
    <property type="entry name" value="TRNA N(3)-METHYLCYTIDINE METHYLTRANSFERASE METTL2"/>
    <property type="match status" value="1"/>
</dbReference>
<dbReference type="Gene3D" id="3.40.50.150">
    <property type="entry name" value="Vaccinia Virus protein VP39"/>
    <property type="match status" value="1"/>
</dbReference>
<accession>A0A1S3KCX8</accession>
<feature type="compositionally biased region" description="Polar residues" evidence="5">
    <location>
        <begin position="106"/>
        <end position="121"/>
    </location>
</feature>
<dbReference type="EC" id="2.1.1.-" evidence="4"/>
<evidence type="ECO:0000256" key="2">
    <source>
        <dbReference type="ARBA" id="ARBA00022603"/>
    </source>
</evidence>
<dbReference type="InterPro" id="IPR026113">
    <property type="entry name" value="METTL2/6/8-like"/>
</dbReference>
<dbReference type="GeneID" id="106180627"/>
<organism evidence="7 8">
    <name type="scientific">Lingula anatina</name>
    <name type="common">Brachiopod</name>
    <name type="synonym">Lingula unguis</name>
    <dbReference type="NCBI Taxonomy" id="7574"/>
    <lineage>
        <taxon>Eukaryota</taxon>
        <taxon>Metazoa</taxon>
        <taxon>Spiralia</taxon>
        <taxon>Lophotrochozoa</taxon>
        <taxon>Brachiopoda</taxon>
        <taxon>Linguliformea</taxon>
        <taxon>Lingulata</taxon>
        <taxon>Lingulida</taxon>
        <taxon>Linguloidea</taxon>
        <taxon>Lingulidae</taxon>
        <taxon>Lingula</taxon>
    </lineage>
</organism>
<sequence length="417" mass="47850">MSENPRPQFGNRFLTDAKNVFEHNAWDNVVWDDEQEDEARRKVAENSAQLVEDERRVKYNSEANEYWNGFYGIHQNRFFKDRHWLFTEFPELAPKEWPSGMPVKADTTNPTPDVSTVSTPRQKSKRDLLSHDVEASVDDNLEGGSKSSRTSTVEHPEEKSQMSDLHLDPNSENVISTVDHAKESNSVRAGDDISNSTRGASENFLKSPCQTSDIFLDYPGNGAKKRFLEIGCGVGNTVFPVLQANNDPELFMYCCDFSSTAIDIVKEHRDYDTSRCYAFTYDLTDDSSPLPFPENSLDIIIMIFVLSAIHPNKMKGAIQRLVSHLKPGGMILFRDYGRYDLAQLRFKKGQCLGENFYVRGDGTLVYFFTQDDLRKLFTEAGLEEVQNVIDRRLQVNRGRQIKMYRVWVQCKYKKPEI</sequence>
<dbReference type="RefSeq" id="XP_013420106.1">
    <property type="nucleotide sequence ID" value="XM_013564652.1"/>
</dbReference>
<proteinExistence type="inferred from homology"/>
<dbReference type="PIRSF" id="PIRSF037755">
    <property type="entry name" value="Mettl2_prd"/>
    <property type="match status" value="1"/>
</dbReference>
<dbReference type="STRING" id="7574.A0A1S3KCX8"/>
<dbReference type="Proteomes" id="UP000085678">
    <property type="component" value="Unplaced"/>
</dbReference>
<reference evidence="8" key="1">
    <citation type="submission" date="2025-08" db="UniProtKB">
        <authorList>
            <consortium name="RefSeq"/>
        </authorList>
    </citation>
    <scope>IDENTIFICATION</scope>
    <source>
        <tissue evidence="8">Gonads</tissue>
    </source>
</reference>
<gene>
    <name evidence="8" type="primary">LOC106180627</name>
</gene>
<name>A0A1S3KCX8_LINAN</name>
<dbReference type="SUPFAM" id="SSF53335">
    <property type="entry name" value="S-adenosyl-L-methionine-dependent methyltransferases"/>
    <property type="match status" value="1"/>
</dbReference>
<dbReference type="InParanoid" id="A0A1S3KCX8"/>
<protein>
    <recommendedName>
        <fullName evidence="4">tRNA N(3)-methylcytidine methyltransferase</fullName>
        <ecNumber evidence="4">2.1.1.-</ecNumber>
    </recommendedName>
</protein>
<evidence type="ECO:0000256" key="4">
    <source>
        <dbReference type="PIRNR" id="PIRNR037755"/>
    </source>
</evidence>
<dbReference type="KEGG" id="lak:106180627"/>
<keyword evidence="7" id="KW-1185">Reference proteome</keyword>
<dbReference type="OMA" id="PAKYWDI"/>
<evidence type="ECO:0000313" key="7">
    <source>
        <dbReference type="Proteomes" id="UP000085678"/>
    </source>
</evidence>
<dbReference type="InterPro" id="IPR013217">
    <property type="entry name" value="Methyltransf_12"/>
</dbReference>
<feature type="compositionally biased region" description="Basic and acidic residues" evidence="5">
    <location>
        <begin position="152"/>
        <end position="169"/>
    </location>
</feature>
<comment type="function">
    <text evidence="4">S-adenosyl-L-methionine-dependent methyltransferase.</text>
</comment>
<feature type="domain" description="Methyltransferase type 12" evidence="6">
    <location>
        <begin position="228"/>
        <end position="331"/>
    </location>
</feature>
<dbReference type="GO" id="GO:0052735">
    <property type="term" value="F:tRNA (cytidine-3-)-methyltransferase activity"/>
    <property type="evidence" value="ECO:0007669"/>
    <property type="project" value="TreeGrafter"/>
</dbReference>
<evidence type="ECO:0000256" key="5">
    <source>
        <dbReference type="SAM" id="MobiDB-lite"/>
    </source>
</evidence>
<keyword evidence="2 4" id="KW-0489">Methyltransferase</keyword>
<dbReference type="FunFam" id="3.40.50.150:FF:000298">
    <property type="entry name" value="Methyltransferase-like protein"/>
    <property type="match status" value="1"/>
</dbReference>
<dbReference type="InterPro" id="IPR029063">
    <property type="entry name" value="SAM-dependent_MTases_sf"/>
</dbReference>
<evidence type="ECO:0000313" key="8">
    <source>
        <dbReference type="RefSeq" id="XP_013420106.1"/>
    </source>
</evidence>
<dbReference type="OrthoDB" id="417697at2759"/>
<evidence type="ECO:0000259" key="6">
    <source>
        <dbReference type="Pfam" id="PF08242"/>
    </source>
</evidence>
<keyword evidence="3 4" id="KW-0808">Transferase</keyword>
<evidence type="ECO:0000256" key="3">
    <source>
        <dbReference type="ARBA" id="ARBA00022679"/>
    </source>
</evidence>
<comment type="similarity">
    <text evidence="1 4">Belongs to the methyltransferase superfamily. METL family.</text>
</comment>
<evidence type="ECO:0000256" key="1">
    <source>
        <dbReference type="ARBA" id="ARBA00009725"/>
    </source>
</evidence>